<dbReference type="OrthoDB" id="9777715at2"/>
<dbReference type="Proteomes" id="UP000216991">
    <property type="component" value="Unassembled WGS sequence"/>
</dbReference>
<evidence type="ECO:0000256" key="1">
    <source>
        <dbReference type="SAM" id="Phobius"/>
    </source>
</evidence>
<evidence type="ECO:0008006" key="4">
    <source>
        <dbReference type="Google" id="ProtNLM"/>
    </source>
</evidence>
<comment type="caution">
    <text evidence="2">The sequence shown here is derived from an EMBL/GenBank/DDBJ whole genome shotgun (WGS) entry which is preliminary data.</text>
</comment>
<proteinExistence type="predicted"/>
<sequence>MDDLFTPQPPRRWPWIIAAVASLLWVAGIGAGWAAFTGQIVLADGAQPLIIAGLALLAPLAVVWLAVLQLRDAGAIAALRAETAETRAKLAAIEVERSAVALAALQEQLDTTAHRIAALAKPVAGHASAIADAGRALDASNDALARTIAQATAAASEVAGAVPAATAQATGLIELLGRADNQLRAQLAETETLLAALYTRASEAEAQARSAAASSAREIGALGEAGAASLAQLTSAADAARAAVETPLATLQAALDAASNRTLAVVDGTREAVHTQTSAMLAGLDQARTTLAHIGGEAARTLDERLTTLQTLAGRVAAEIETAGANAGQLVTDLAARVEAMEARLTAAMQASSAALVTLDAGMASATASAGALGQPIDSAATTLAQLQGQLAGISAEAQATLTLLDTRVPATEPLIATLSTRLAALKAEAETLAEPILASSNNVGSASDRLALAREALAASSAELADAIARAQDQLRSLEADTGRLALTTSTDLIDSFGRVRDVAQAAAGAMRTALDGVVAEAEAALGEAASSRAETAFAAPIRERIAELVALQGKAGDAAQAAAERVTQRILSLTTTLAEVEAHVAAVETRADVRARNALGRRANSLIDSLQGSAVDMARLLDFDLDDRAWSDYAAGDGAAIARRLEQGLDHGTGRQFVRHFQHDREFRAEAGRFLADFEALIGEIMPERGGEALGAVLLSSTLGKLYLALGQAAGRFN</sequence>
<organism evidence="2 3">
    <name type="scientific">Sandarakinorhabdus cyanobacteriorum</name>
    <dbReference type="NCBI Taxonomy" id="1981098"/>
    <lineage>
        <taxon>Bacteria</taxon>
        <taxon>Pseudomonadati</taxon>
        <taxon>Pseudomonadota</taxon>
        <taxon>Alphaproteobacteria</taxon>
        <taxon>Sphingomonadales</taxon>
        <taxon>Sphingosinicellaceae</taxon>
        <taxon>Sandarakinorhabdus</taxon>
    </lineage>
</organism>
<reference evidence="2 3" key="1">
    <citation type="submission" date="2017-07" db="EMBL/GenBank/DDBJ databases">
        <title>Sandarakinorhabdus cyanobacteriorum sp. nov., a novel bacterium isolated from cyanobacterial aggregates in a eutrophic lake.</title>
        <authorList>
            <person name="Cai H."/>
        </authorList>
    </citation>
    <scope>NUCLEOTIDE SEQUENCE [LARGE SCALE GENOMIC DNA]</scope>
    <source>
        <strain evidence="2 3">TH057</strain>
    </source>
</reference>
<protein>
    <recommendedName>
        <fullName evidence="4">ATPase</fullName>
    </recommendedName>
</protein>
<dbReference type="AlphaFoldDB" id="A0A255YHF6"/>
<dbReference type="EMBL" id="NOXT01000109">
    <property type="protein sequence ID" value="OYQ28676.1"/>
    <property type="molecule type" value="Genomic_DNA"/>
</dbReference>
<keyword evidence="1" id="KW-1133">Transmembrane helix</keyword>
<keyword evidence="1" id="KW-0472">Membrane</keyword>
<dbReference type="RefSeq" id="WP_094473742.1">
    <property type="nucleotide sequence ID" value="NZ_NOXT01000109.1"/>
</dbReference>
<dbReference type="Gene3D" id="1.10.287.1490">
    <property type="match status" value="1"/>
</dbReference>
<feature type="transmembrane region" description="Helical" evidence="1">
    <location>
        <begin position="12"/>
        <end position="36"/>
    </location>
</feature>
<accession>A0A255YHF6</accession>
<name>A0A255YHF6_9SPHN</name>
<keyword evidence="3" id="KW-1185">Reference proteome</keyword>
<feature type="transmembrane region" description="Helical" evidence="1">
    <location>
        <begin position="48"/>
        <end position="67"/>
    </location>
</feature>
<evidence type="ECO:0000313" key="2">
    <source>
        <dbReference type="EMBL" id="OYQ28676.1"/>
    </source>
</evidence>
<keyword evidence="1" id="KW-0812">Transmembrane</keyword>
<gene>
    <name evidence="2" type="ORF">CHU93_08940</name>
</gene>
<evidence type="ECO:0000313" key="3">
    <source>
        <dbReference type="Proteomes" id="UP000216991"/>
    </source>
</evidence>